<keyword evidence="4" id="KW-1185">Reference proteome</keyword>
<evidence type="ECO:0000259" key="2">
    <source>
        <dbReference type="Pfam" id="PF25581"/>
    </source>
</evidence>
<evidence type="ECO:0008006" key="5">
    <source>
        <dbReference type="Google" id="ProtNLM"/>
    </source>
</evidence>
<dbReference type="GeneID" id="34580109"/>
<gene>
    <name evidence="3" type="ORF">PENARI_c022G05283</name>
</gene>
<evidence type="ECO:0000259" key="1">
    <source>
        <dbReference type="Pfam" id="PF24137"/>
    </source>
</evidence>
<accession>A0A1F5L8V4</accession>
<feature type="domain" description="Diels-Alderase N-terminal" evidence="1">
    <location>
        <begin position="36"/>
        <end position="242"/>
    </location>
</feature>
<dbReference type="EMBL" id="LXJU01000022">
    <property type="protein sequence ID" value="OGE49389.1"/>
    <property type="molecule type" value="Genomic_DNA"/>
</dbReference>
<dbReference type="SUPFAM" id="SSF159245">
    <property type="entry name" value="AttH-like"/>
    <property type="match status" value="1"/>
</dbReference>
<dbReference type="InterPro" id="IPR057722">
    <property type="entry name" value="AsqO/PenF-like_C"/>
</dbReference>
<dbReference type="Proteomes" id="UP000177622">
    <property type="component" value="Unassembled WGS sequence"/>
</dbReference>
<organism evidence="3 4">
    <name type="scientific">Penicillium arizonense</name>
    <dbReference type="NCBI Taxonomy" id="1835702"/>
    <lineage>
        <taxon>Eukaryota</taxon>
        <taxon>Fungi</taxon>
        <taxon>Dikarya</taxon>
        <taxon>Ascomycota</taxon>
        <taxon>Pezizomycotina</taxon>
        <taxon>Eurotiomycetes</taxon>
        <taxon>Eurotiomycetidae</taxon>
        <taxon>Eurotiales</taxon>
        <taxon>Aspergillaceae</taxon>
        <taxon>Penicillium</taxon>
    </lineage>
</organism>
<sequence>MYPRRSFTYIRPLLVFAKSFRKILQFQSLYSDALALADRVYIPPAYHNGSVRVEGLSVPGNLDGFKMRTAANRTSFDFWYFDAFSKTTGAAINIVFFNTGDFAENPNPLAVQISGTYDNGTEFFAQALASKGAVLKNDEEGVSGDWKGAGASFSGTNLNKPNVTYEIILDSPSIGIKGTFVLKSRAPAHYPCNMNVEGMNTLLLPHLHWSNAVPDAQAIVNLDINGTKFSLTDGVGYHDKNWGDKSVITSPKYWDWGHAQLGPFSLVWYDLLDYNSTEHTYAYVAKHGDVALASCAKNAVKVRQWGANTTYPPSFGISKAAGFTARFDLGGGQVLVANLTKEQIVHDQIVYARALGSVTGGIEGQQVYKGRGHYEEFIYGILF</sequence>
<dbReference type="Pfam" id="PF25581">
    <property type="entry name" value="AsqO_C"/>
    <property type="match status" value="1"/>
</dbReference>
<dbReference type="STRING" id="1835702.A0A1F5L8V4"/>
<dbReference type="AlphaFoldDB" id="A0A1F5L8V4"/>
<reference evidence="3 4" key="1">
    <citation type="journal article" date="2016" name="Sci. Rep.">
        <title>Penicillium arizonense, a new, genome sequenced fungal species, reveals a high chemical diversity in secreted metabolites.</title>
        <authorList>
            <person name="Grijseels S."/>
            <person name="Nielsen J.C."/>
            <person name="Randelovic M."/>
            <person name="Nielsen J."/>
            <person name="Nielsen K.F."/>
            <person name="Workman M."/>
            <person name="Frisvad J.C."/>
        </authorList>
    </citation>
    <scope>NUCLEOTIDE SEQUENCE [LARGE SCALE GENOMIC DNA]</scope>
    <source>
        <strain evidence="3 4">CBS 141311</strain>
    </source>
</reference>
<evidence type="ECO:0000313" key="4">
    <source>
        <dbReference type="Proteomes" id="UP000177622"/>
    </source>
</evidence>
<dbReference type="RefSeq" id="XP_022484840.1">
    <property type="nucleotide sequence ID" value="XM_022635375.1"/>
</dbReference>
<dbReference type="InterPro" id="IPR056402">
    <property type="entry name" value="DA_N"/>
</dbReference>
<comment type="caution">
    <text evidence="3">The sequence shown here is derived from an EMBL/GenBank/DDBJ whole genome shotgun (WGS) entry which is preliminary data.</text>
</comment>
<proteinExistence type="predicted"/>
<dbReference type="OrthoDB" id="4287251at2759"/>
<feature type="domain" description="AsqO/PenF-like C-terminal" evidence="2">
    <location>
        <begin position="249"/>
        <end position="377"/>
    </location>
</feature>
<dbReference type="Pfam" id="PF24137">
    <property type="entry name" value="DA_N"/>
    <property type="match status" value="1"/>
</dbReference>
<evidence type="ECO:0000313" key="3">
    <source>
        <dbReference type="EMBL" id="OGE49389.1"/>
    </source>
</evidence>
<protein>
    <recommendedName>
        <fullName evidence="5">AttH domain-containing protein</fullName>
    </recommendedName>
</protein>
<name>A0A1F5L8V4_PENAI</name>